<proteinExistence type="predicted"/>
<sequence>MFLLNLFPFQDNQRPNNLQPNKYNLGIVQIVKQKEYLCFFCLRFLKGLKKVHYERKGCTIKEYYNEENWSLLFDEINGKPVNIKPLLNIVQSEEGDYKVYIVRSVDEEENIKSLIYCGVTKTSLKKRFYDHRRKRTFEKFKVIKYALLYDKLSKLNGELLEGLLIYSAMLQTNMLNKKFENEHILSVIKYEPMATFQERFFNFLKQSFQLLKNKWEEIEERDWIEMEVVKFLKTKQFSKTTKDENNS</sequence>
<reference evidence="1" key="1">
    <citation type="journal article" date="2020" name="Ecol. Evol.">
        <title>Genome structure and content of the rice root-knot nematode (Meloidogyne graminicola).</title>
        <authorList>
            <person name="Phan N.T."/>
            <person name="Danchin E.G.J."/>
            <person name="Klopp C."/>
            <person name="Perfus-Barbeoch L."/>
            <person name="Kozlowski D.K."/>
            <person name="Koutsovoulos G.D."/>
            <person name="Lopez-Roques C."/>
            <person name="Bouchez O."/>
            <person name="Zahm M."/>
            <person name="Besnard G."/>
            <person name="Bellafiore S."/>
        </authorList>
    </citation>
    <scope>NUCLEOTIDE SEQUENCE</scope>
    <source>
        <strain evidence="1">VN-18</strain>
    </source>
</reference>
<comment type="caution">
    <text evidence="1">The sequence shown here is derived from an EMBL/GenBank/DDBJ whole genome shotgun (WGS) entry which is preliminary data.</text>
</comment>
<protein>
    <submittedName>
        <fullName evidence="1">BED-type domain-containing protein</fullName>
    </submittedName>
</protein>
<name>A0A8S9ZJI6_9BILA</name>
<dbReference type="Proteomes" id="UP000605970">
    <property type="component" value="Unassembled WGS sequence"/>
</dbReference>
<gene>
    <name evidence="1" type="ORF">Mgra_00007115</name>
</gene>
<dbReference type="EMBL" id="JABEBT010000076">
    <property type="protein sequence ID" value="KAF7633428.1"/>
    <property type="molecule type" value="Genomic_DNA"/>
</dbReference>
<evidence type="ECO:0000313" key="2">
    <source>
        <dbReference type="Proteomes" id="UP000605970"/>
    </source>
</evidence>
<keyword evidence="2" id="KW-1185">Reference proteome</keyword>
<dbReference type="AlphaFoldDB" id="A0A8S9ZJI6"/>
<accession>A0A8S9ZJI6</accession>
<evidence type="ECO:0000313" key="1">
    <source>
        <dbReference type="EMBL" id="KAF7633428.1"/>
    </source>
</evidence>
<organism evidence="1 2">
    <name type="scientific">Meloidogyne graminicola</name>
    <dbReference type="NCBI Taxonomy" id="189291"/>
    <lineage>
        <taxon>Eukaryota</taxon>
        <taxon>Metazoa</taxon>
        <taxon>Ecdysozoa</taxon>
        <taxon>Nematoda</taxon>
        <taxon>Chromadorea</taxon>
        <taxon>Rhabditida</taxon>
        <taxon>Tylenchina</taxon>
        <taxon>Tylenchomorpha</taxon>
        <taxon>Tylenchoidea</taxon>
        <taxon>Meloidogynidae</taxon>
        <taxon>Meloidogyninae</taxon>
        <taxon>Meloidogyne</taxon>
    </lineage>
</organism>